<dbReference type="PANTHER" id="PTHR46975">
    <property type="entry name" value="PROTEIN SWEETIE"/>
    <property type="match status" value="1"/>
</dbReference>
<feature type="compositionally biased region" description="Polar residues" evidence="1">
    <location>
        <begin position="976"/>
        <end position="985"/>
    </location>
</feature>
<sequence>MALSSLVPQTVSSISLLAKSTITGLQIWSLYGLLLTIEASGFSYVTHVQATLGLALDILLSEENGLVDFQQGVGRLINAIVAVLGPELAPGSIFFSRCKSVIAEISSWQETATLLESVRFTQQLVLFAPQAVSVHTHVQTLLSTLSSGQPTLRHLAVSTLRHLIEKDPVSISDEQIEDSLFHMLNEETDSVIGSLVQATIMRLLLASCPSCPSHWILICRNMVLATLGRQDTDTNRSAGNDPSNGPDNDSGMDLGEDDENMVSGSKGMPMQGSAFGAHRINHNRDKHLRYRTRVFAAECLSHLPIAVGKNPAHFDLSLARKQYSNGGLSRDWLVLHVQELISLAYQISTIQFENMRPIGVGLLTAILDKFEKSPDPELPGHLLLEQYQAQLVSAVRTALDASSGPILLEAGLQLATKIMTSGVLGGDQVAVKRIFSLISRPLNDFKDVYYPSFAEWVSCKIKIRLLAAHASLKCYTFSFLRRHHSGVPDEYLALLPLFSKSSSILRKYWIGVLKDYSYICLCLDAKKNWNPFLDGIQSPLVSSKVQLSLEESWPVILQALALDAIPVNTHGDSKATDENTSNNSLISGYSMVELELEDYRFLWGFSLLVLFQRKHPALTRRIILSSAEVRYSGDSPTEETNTAALKQYEIVLPVFQFLLTERFFTEEYITMDICRELLQVFFYSIYMDNSWNTLSISVLSQIVQNCPADFLEAEALGYLAMELLLAYIFSVFQRTDEALSDHLHCEELISPLFIAAKILVKRCEPKKQLKSVVVALVLVGYKCIREAMTELSFSTVNDFVKCTTPLMKNLIDGERLDSAEQVYESQYCRQTEDSNTICLAVLKYCTKYIQTVLNDSNVQVQAIGLQKFFHIIHNSLKKPVSKESVAIAAIVMIFSASEDDSSQEVSDIRTNAVRLVSSLAQIPSSAVCFKDVLLSMPVSHKQQLQGVIRASVAQHQNASPMKTMASLEIKLPVPKDSQTSSTSTLPIEGSRQKSSPPSSPVHFDQDSMEDDQEDEDDWDAFQSFPVSTDAAGPVSKAESAVEKPDLVEKSISEREFQDIPFVVPLYF</sequence>
<reference evidence="2" key="1">
    <citation type="submission" date="2022-10" db="EMBL/GenBank/DDBJ databases">
        <authorList>
            <person name="Hyden B.L."/>
            <person name="Feng K."/>
            <person name="Yates T."/>
            <person name="Jawdy S."/>
            <person name="Smart L.B."/>
            <person name="Muchero W."/>
        </authorList>
    </citation>
    <scope>NUCLEOTIDE SEQUENCE</scope>
    <source>
        <tissue evidence="2">Shoot tip</tissue>
    </source>
</reference>
<keyword evidence="3" id="KW-1185">Reference proteome</keyword>
<dbReference type="SUPFAM" id="SSF48371">
    <property type="entry name" value="ARM repeat"/>
    <property type="match status" value="1"/>
</dbReference>
<dbReference type="Pfam" id="PF20210">
    <property type="entry name" value="Laa1_Sip1_HTR5"/>
    <property type="match status" value="1"/>
</dbReference>
<organism evidence="2 3">
    <name type="scientific">Salix suchowensis</name>
    <dbReference type="NCBI Taxonomy" id="1278906"/>
    <lineage>
        <taxon>Eukaryota</taxon>
        <taxon>Viridiplantae</taxon>
        <taxon>Streptophyta</taxon>
        <taxon>Embryophyta</taxon>
        <taxon>Tracheophyta</taxon>
        <taxon>Spermatophyta</taxon>
        <taxon>Magnoliopsida</taxon>
        <taxon>eudicotyledons</taxon>
        <taxon>Gunneridae</taxon>
        <taxon>Pentapetalae</taxon>
        <taxon>rosids</taxon>
        <taxon>fabids</taxon>
        <taxon>Malpighiales</taxon>
        <taxon>Salicaceae</taxon>
        <taxon>Saliceae</taxon>
        <taxon>Salix</taxon>
    </lineage>
</organism>
<dbReference type="InterPro" id="IPR046837">
    <property type="entry name" value="Laa1/Sip1/HEATR5-like_HEAT"/>
</dbReference>
<evidence type="ECO:0000256" key="1">
    <source>
        <dbReference type="SAM" id="MobiDB-lite"/>
    </source>
</evidence>
<dbReference type="Proteomes" id="UP001141253">
    <property type="component" value="Chromosome 4"/>
</dbReference>
<dbReference type="EMBL" id="JAPFFI010000004">
    <property type="protein sequence ID" value="KAJ6396209.1"/>
    <property type="molecule type" value="Genomic_DNA"/>
</dbReference>
<dbReference type="PANTHER" id="PTHR46975:SF2">
    <property type="entry name" value="PROTEIN SWEETIE"/>
    <property type="match status" value="1"/>
</dbReference>
<evidence type="ECO:0000313" key="2">
    <source>
        <dbReference type="EMBL" id="KAJ6396209.1"/>
    </source>
</evidence>
<name>A0ABQ9CB48_9ROSI</name>
<gene>
    <name evidence="2" type="ORF">OIU77_021274</name>
</gene>
<feature type="region of interest" description="Disordered" evidence="1">
    <location>
        <begin position="971"/>
        <end position="1041"/>
    </location>
</feature>
<accession>A0ABQ9CB48</accession>
<evidence type="ECO:0000313" key="3">
    <source>
        <dbReference type="Proteomes" id="UP001141253"/>
    </source>
</evidence>
<dbReference type="InterPro" id="IPR044218">
    <property type="entry name" value="SWEETIE"/>
</dbReference>
<dbReference type="InterPro" id="IPR016024">
    <property type="entry name" value="ARM-type_fold"/>
</dbReference>
<protein>
    <recommendedName>
        <fullName evidence="4">HEAT repeat-containing protein</fullName>
    </recommendedName>
</protein>
<feature type="region of interest" description="Disordered" evidence="1">
    <location>
        <begin position="233"/>
        <end position="268"/>
    </location>
</feature>
<comment type="caution">
    <text evidence="2">The sequence shown here is derived from an EMBL/GenBank/DDBJ whole genome shotgun (WGS) entry which is preliminary data.</text>
</comment>
<feature type="compositionally biased region" description="Polar residues" evidence="1">
    <location>
        <begin position="235"/>
        <end position="247"/>
    </location>
</feature>
<feature type="compositionally biased region" description="Acidic residues" evidence="1">
    <location>
        <begin position="1006"/>
        <end position="1019"/>
    </location>
</feature>
<reference evidence="2" key="2">
    <citation type="journal article" date="2023" name="Int. J. Mol. Sci.">
        <title>De Novo Assembly and Annotation of 11 Diverse Shrub Willow (Salix) Genomes Reveals Novel Gene Organization in Sex-Linked Regions.</title>
        <authorList>
            <person name="Hyden B."/>
            <person name="Feng K."/>
            <person name="Yates T.B."/>
            <person name="Jawdy S."/>
            <person name="Cereghino C."/>
            <person name="Smart L.B."/>
            <person name="Muchero W."/>
        </authorList>
    </citation>
    <scope>NUCLEOTIDE SEQUENCE</scope>
    <source>
        <tissue evidence="2">Shoot tip</tissue>
    </source>
</reference>
<evidence type="ECO:0008006" key="4">
    <source>
        <dbReference type="Google" id="ProtNLM"/>
    </source>
</evidence>
<proteinExistence type="predicted"/>